<keyword evidence="6 8" id="KW-0406">Ion transport</keyword>
<dbReference type="InterPro" id="IPR004698">
    <property type="entry name" value="Zn/Fe_permease_fun/pln"/>
</dbReference>
<comment type="similarity">
    <text evidence="2 8">Belongs to the ZIP transporter (TC 2.A.5) family.</text>
</comment>
<evidence type="ECO:0000256" key="5">
    <source>
        <dbReference type="ARBA" id="ARBA00022989"/>
    </source>
</evidence>
<reference evidence="11" key="3">
    <citation type="submission" date="2025-08" db="UniProtKB">
        <authorList>
            <consortium name="RefSeq"/>
        </authorList>
    </citation>
    <scope>IDENTIFICATION</scope>
    <source>
        <strain evidence="11">CBS 342.82</strain>
    </source>
</reference>
<dbReference type="PANTHER" id="PTHR11040">
    <property type="entry name" value="ZINC/IRON TRANSPORTER"/>
    <property type="match status" value="1"/>
</dbReference>
<feature type="transmembrane region" description="Helical" evidence="8">
    <location>
        <begin position="93"/>
        <end position="116"/>
    </location>
</feature>
<name>A0A6J3ML17_9PEZI</name>
<evidence type="ECO:0000256" key="3">
    <source>
        <dbReference type="ARBA" id="ARBA00022448"/>
    </source>
</evidence>
<dbReference type="NCBIfam" id="TIGR00820">
    <property type="entry name" value="zip"/>
    <property type="match status" value="1"/>
</dbReference>
<evidence type="ECO:0000256" key="4">
    <source>
        <dbReference type="ARBA" id="ARBA00022692"/>
    </source>
</evidence>
<evidence type="ECO:0000256" key="1">
    <source>
        <dbReference type="ARBA" id="ARBA00004141"/>
    </source>
</evidence>
<accession>A0A6J3ML17</accession>
<keyword evidence="10" id="KW-1185">Reference proteome</keyword>
<evidence type="ECO:0000256" key="8">
    <source>
        <dbReference type="RuleBase" id="RU362088"/>
    </source>
</evidence>
<proteinExistence type="inferred from homology"/>
<feature type="region of interest" description="Disordered" evidence="9">
    <location>
        <begin position="123"/>
        <end position="165"/>
    </location>
</feature>
<keyword evidence="4 8" id="KW-0812">Transmembrane</keyword>
<dbReference type="GO" id="GO:0000007">
    <property type="term" value="F:low-affinity zinc ion transmembrane transporter activity"/>
    <property type="evidence" value="ECO:0007669"/>
    <property type="project" value="TreeGrafter"/>
</dbReference>
<feature type="transmembrane region" description="Helical" evidence="8">
    <location>
        <begin position="51"/>
        <end position="73"/>
    </location>
</feature>
<keyword evidence="7 8" id="KW-0472">Membrane</keyword>
<evidence type="ECO:0000256" key="6">
    <source>
        <dbReference type="ARBA" id="ARBA00023065"/>
    </source>
</evidence>
<feature type="transmembrane region" description="Helical" evidence="8">
    <location>
        <begin position="312"/>
        <end position="333"/>
    </location>
</feature>
<reference evidence="11" key="2">
    <citation type="submission" date="2020-04" db="EMBL/GenBank/DDBJ databases">
        <authorList>
            <consortium name="NCBI Genome Project"/>
        </authorList>
    </citation>
    <scope>NUCLEOTIDE SEQUENCE</scope>
    <source>
        <strain evidence="11">CBS 342.82</strain>
    </source>
</reference>
<keyword evidence="3 8" id="KW-0813">Transport</keyword>
<sequence length="366" mass="39774">MAIACSDDNEFDGRLGLRISSIFVIFIGAFIGCWLPVHVSRHRHVQSPGRLWTFAKYFGSGVISATAFIHLLAPAGEALNNPCLDGVISDYPWTEGICLMSIFALFIAELLMVRYVKLGRRSNKNHQDLPDENGQAYGTDRSSAQGHTATPEAPYQDNPSQPSVGADIEAHSAEQAESDDTHVPSSSATLVNPEETLHLHGESYASQITAVMILEFGVIFHSVFIGLTLAVAGAEFVTLFIVLTVHQTFEGLAIGSRLATIDWRGRQRSTPYYMAFGYALSTPVAIAIGLGVRSSIHPHSRTSLMVNGIFDSISAGILIYTSLVELMAHDFILNERMQTAPAREVWGAVLCMMLGAALMALLGYWA</sequence>
<feature type="transmembrane region" description="Helical" evidence="8">
    <location>
        <begin position="208"/>
        <end position="230"/>
    </location>
</feature>
<dbReference type="InterPro" id="IPR003689">
    <property type="entry name" value="ZIP"/>
</dbReference>
<reference evidence="11" key="1">
    <citation type="submission" date="2020-01" db="EMBL/GenBank/DDBJ databases">
        <authorList>
            <consortium name="DOE Joint Genome Institute"/>
            <person name="Haridas S."/>
            <person name="Albert R."/>
            <person name="Binder M."/>
            <person name="Bloem J."/>
            <person name="Labutti K."/>
            <person name="Salamov A."/>
            <person name="Andreopoulos B."/>
            <person name="Baker S.E."/>
            <person name="Barry K."/>
            <person name="Bills G."/>
            <person name="Bluhm B.H."/>
            <person name="Cannon C."/>
            <person name="Castanera R."/>
            <person name="Culley D.E."/>
            <person name="Daum C."/>
            <person name="Ezra D."/>
            <person name="Gonzalez J.B."/>
            <person name="Henrissat B."/>
            <person name="Kuo A."/>
            <person name="Liang C."/>
            <person name="Lipzen A."/>
            <person name="Lutzoni F."/>
            <person name="Magnuson J."/>
            <person name="Mondo S."/>
            <person name="Nolan M."/>
            <person name="Ohm R."/>
            <person name="Pangilinan J."/>
            <person name="Park H.-J."/>
            <person name="Ramirez L."/>
            <person name="Alfaro M."/>
            <person name="Sun H."/>
            <person name="Tritt A."/>
            <person name="Yoshinaga Y."/>
            <person name="Zwiers L.-H."/>
            <person name="Turgeon B.G."/>
            <person name="Goodwin S.B."/>
            <person name="Spatafora J.W."/>
            <person name="Crous P.W."/>
            <person name="Grigoriev I.V."/>
        </authorList>
    </citation>
    <scope>NUCLEOTIDE SEQUENCE</scope>
    <source>
        <strain evidence="11">CBS 342.82</strain>
    </source>
</reference>
<dbReference type="OrthoDB" id="448280at2759"/>
<dbReference type="Proteomes" id="UP000504637">
    <property type="component" value="Unplaced"/>
</dbReference>
<feature type="transmembrane region" description="Helical" evidence="8">
    <location>
        <begin position="236"/>
        <end position="260"/>
    </location>
</feature>
<evidence type="ECO:0000256" key="9">
    <source>
        <dbReference type="SAM" id="MobiDB-lite"/>
    </source>
</evidence>
<protein>
    <submittedName>
        <fullName evidence="11">ZIP zinc/iron transport family</fullName>
    </submittedName>
</protein>
<evidence type="ECO:0000313" key="10">
    <source>
        <dbReference type="Proteomes" id="UP000504637"/>
    </source>
</evidence>
<dbReference type="GeneID" id="54359925"/>
<dbReference type="AlphaFoldDB" id="A0A6J3ML17"/>
<comment type="subcellular location">
    <subcellularLocation>
        <location evidence="1 8">Membrane</location>
        <topology evidence="1 8">Multi-pass membrane protein</topology>
    </subcellularLocation>
</comment>
<feature type="transmembrane region" description="Helical" evidence="8">
    <location>
        <begin position="272"/>
        <end position="292"/>
    </location>
</feature>
<dbReference type="RefSeq" id="XP_033464728.1">
    <property type="nucleotide sequence ID" value="XM_033602125.1"/>
</dbReference>
<gene>
    <name evidence="11" type="ORF">K489DRAFT_330630</name>
</gene>
<dbReference type="GO" id="GO:0071578">
    <property type="term" value="P:zinc ion import across plasma membrane"/>
    <property type="evidence" value="ECO:0007669"/>
    <property type="project" value="TreeGrafter"/>
</dbReference>
<dbReference type="GO" id="GO:0005886">
    <property type="term" value="C:plasma membrane"/>
    <property type="evidence" value="ECO:0007669"/>
    <property type="project" value="TreeGrafter"/>
</dbReference>
<organism evidence="11">
    <name type="scientific">Dissoconium aciculare CBS 342.82</name>
    <dbReference type="NCBI Taxonomy" id="1314786"/>
    <lineage>
        <taxon>Eukaryota</taxon>
        <taxon>Fungi</taxon>
        <taxon>Dikarya</taxon>
        <taxon>Ascomycota</taxon>
        <taxon>Pezizomycotina</taxon>
        <taxon>Dothideomycetes</taxon>
        <taxon>Dothideomycetidae</taxon>
        <taxon>Mycosphaerellales</taxon>
        <taxon>Dissoconiaceae</taxon>
        <taxon>Dissoconium</taxon>
    </lineage>
</organism>
<keyword evidence="5 8" id="KW-1133">Transmembrane helix</keyword>
<feature type="transmembrane region" description="Helical" evidence="8">
    <location>
        <begin position="345"/>
        <end position="365"/>
    </location>
</feature>
<evidence type="ECO:0000313" key="11">
    <source>
        <dbReference type="RefSeq" id="XP_033464728.1"/>
    </source>
</evidence>
<dbReference type="Pfam" id="PF02535">
    <property type="entry name" value="Zip"/>
    <property type="match status" value="1"/>
</dbReference>
<evidence type="ECO:0000256" key="2">
    <source>
        <dbReference type="ARBA" id="ARBA00006939"/>
    </source>
</evidence>
<evidence type="ECO:0000256" key="7">
    <source>
        <dbReference type="ARBA" id="ARBA00023136"/>
    </source>
</evidence>
<dbReference type="PANTHER" id="PTHR11040:SF69">
    <property type="entry name" value="ZINC-REGULATED TRANSPORTER 2"/>
    <property type="match status" value="1"/>
</dbReference>
<feature type="transmembrane region" description="Helical" evidence="8">
    <location>
        <begin position="19"/>
        <end position="39"/>
    </location>
</feature>